<dbReference type="OrthoDB" id="190287at2"/>
<proteinExistence type="predicted"/>
<evidence type="ECO:0000313" key="1">
    <source>
        <dbReference type="EMBL" id="OLN33200.1"/>
    </source>
</evidence>
<comment type="caution">
    <text evidence="1">The sequence shown here is derived from an EMBL/GenBank/DDBJ whole genome shotgun (WGS) entry which is preliminary data.</text>
</comment>
<sequence>MGYGSELSNCAEEFMKQGDNCCEAVVRAANKVWNLELAPEAIAVTSLFKEGMDSGCTCGALVGMVMISGILKNRYGHSLNDKLAADLTSRFRTKFGSTCCRVICKQRSLWEKISRQGCIALTAKTAGMLEEVWADVRNNADQNLRDHTHAQ</sequence>
<dbReference type="Proteomes" id="UP000186102">
    <property type="component" value="Unassembled WGS sequence"/>
</dbReference>
<dbReference type="EMBL" id="MLBF01000004">
    <property type="protein sequence ID" value="OLN33200.1"/>
    <property type="molecule type" value="Genomic_DNA"/>
</dbReference>
<organism evidence="1 2">
    <name type="scientific">Desulfosporosinus metallidurans</name>
    <dbReference type="NCBI Taxonomy" id="1888891"/>
    <lineage>
        <taxon>Bacteria</taxon>
        <taxon>Bacillati</taxon>
        <taxon>Bacillota</taxon>
        <taxon>Clostridia</taxon>
        <taxon>Eubacteriales</taxon>
        <taxon>Desulfitobacteriaceae</taxon>
        <taxon>Desulfosporosinus</taxon>
    </lineage>
</organism>
<keyword evidence="2" id="KW-1185">Reference proteome</keyword>
<dbReference type="STRING" id="1888891.DSOL_0927"/>
<dbReference type="NCBIfam" id="TIGR01909">
    <property type="entry name" value="C_GCAxxG_C_C"/>
    <property type="match status" value="1"/>
</dbReference>
<dbReference type="InterPro" id="IPR010181">
    <property type="entry name" value="CGCAxxGCC_motif"/>
</dbReference>
<protein>
    <recommendedName>
        <fullName evidence="3">C_GCAxxG_C_C family protein</fullName>
    </recommendedName>
</protein>
<reference evidence="1 2" key="1">
    <citation type="submission" date="2016-09" db="EMBL/GenBank/DDBJ databases">
        <title>Complete genome of Desulfosporosinus sp. OL.</title>
        <authorList>
            <person name="Mardanov A."/>
            <person name="Beletsky A."/>
            <person name="Panova A."/>
            <person name="Karnachuk O."/>
            <person name="Ravin N."/>
        </authorList>
    </citation>
    <scope>NUCLEOTIDE SEQUENCE [LARGE SCALE GENOMIC DNA]</scope>
    <source>
        <strain evidence="1 2">OL</strain>
    </source>
</reference>
<dbReference type="AlphaFoldDB" id="A0A1Q8R1A3"/>
<dbReference type="Pfam" id="PF09719">
    <property type="entry name" value="C_GCAxxG_C_C"/>
    <property type="match status" value="1"/>
</dbReference>
<dbReference type="RefSeq" id="WP_075363695.1">
    <property type="nucleotide sequence ID" value="NZ_MLBF01000004.1"/>
</dbReference>
<accession>A0A1Q8R1A3</accession>
<gene>
    <name evidence="1" type="ORF">DSOL_0927</name>
</gene>
<name>A0A1Q8R1A3_9FIRM</name>
<evidence type="ECO:0008006" key="3">
    <source>
        <dbReference type="Google" id="ProtNLM"/>
    </source>
</evidence>
<evidence type="ECO:0000313" key="2">
    <source>
        <dbReference type="Proteomes" id="UP000186102"/>
    </source>
</evidence>